<dbReference type="InterPro" id="IPR003428">
    <property type="entry name" value="MAM33"/>
</dbReference>
<name>A0A3S1BDB1_ELYCH</name>
<dbReference type="Gene3D" id="3.10.280.10">
    <property type="entry name" value="Mitochondrial glycoprotein"/>
    <property type="match status" value="1"/>
</dbReference>
<dbReference type="PANTHER" id="PTHR10826">
    <property type="entry name" value="COMPLEMENT COMPONENT 1"/>
    <property type="match status" value="1"/>
</dbReference>
<dbReference type="OrthoDB" id="278212at2759"/>
<dbReference type="GO" id="GO:0005759">
    <property type="term" value="C:mitochondrial matrix"/>
    <property type="evidence" value="ECO:0007669"/>
    <property type="project" value="InterPro"/>
</dbReference>
<evidence type="ECO:0000256" key="1">
    <source>
        <dbReference type="ARBA" id="ARBA00005457"/>
    </source>
</evidence>
<sequence>MAKALRFALSTTSKYIASPGKSSSKVFQNHCNAVFNSHVQRATYSLMTASKVPCASCSIVQRASYGTEVDKEISKFLDKEIQFESSRSSQSLPKVPGFEVVADGGDLTFTKATGAEKVVVRLSVNGAVDSIMSENDQEKSDEPPQMVCKPPFEVELSKGDGKILALQCSFPSQDQMFEDAQYQGQGQEAEQIDDQFEIQEVAIHGGEWKDTTFSVSAATMDAELFDLLMDMLDERGINDEFIGHLVDYCTAYENKQYVGFLNNLKSFADK</sequence>
<protein>
    <recommendedName>
        <fullName evidence="4">Complement component 1 Q subcomponent-binding protein, mitochondrial</fullName>
    </recommendedName>
</protein>
<comment type="caution">
    <text evidence="2">The sequence shown here is derived from an EMBL/GenBank/DDBJ whole genome shotgun (WGS) entry which is preliminary data.</text>
</comment>
<gene>
    <name evidence="2" type="ORF">EGW08_011348</name>
</gene>
<comment type="similarity">
    <text evidence="1">Belongs to the MAM33 family.</text>
</comment>
<dbReference type="EMBL" id="RQTK01000368">
    <property type="protein sequence ID" value="RUS80877.1"/>
    <property type="molecule type" value="Genomic_DNA"/>
</dbReference>
<dbReference type="SUPFAM" id="SSF54529">
    <property type="entry name" value="Mitochondrial glycoprotein MAM33-like"/>
    <property type="match status" value="1"/>
</dbReference>
<organism evidence="2 3">
    <name type="scientific">Elysia chlorotica</name>
    <name type="common">Eastern emerald elysia</name>
    <name type="synonym">Sea slug</name>
    <dbReference type="NCBI Taxonomy" id="188477"/>
    <lineage>
        <taxon>Eukaryota</taxon>
        <taxon>Metazoa</taxon>
        <taxon>Spiralia</taxon>
        <taxon>Lophotrochozoa</taxon>
        <taxon>Mollusca</taxon>
        <taxon>Gastropoda</taxon>
        <taxon>Heterobranchia</taxon>
        <taxon>Euthyneura</taxon>
        <taxon>Panpulmonata</taxon>
        <taxon>Sacoglossa</taxon>
        <taxon>Placobranchoidea</taxon>
        <taxon>Plakobranchidae</taxon>
        <taxon>Elysia</taxon>
    </lineage>
</organism>
<accession>A0A3S1BDB1</accession>
<evidence type="ECO:0008006" key="4">
    <source>
        <dbReference type="Google" id="ProtNLM"/>
    </source>
</evidence>
<keyword evidence="3" id="KW-1185">Reference proteome</keyword>
<evidence type="ECO:0000313" key="3">
    <source>
        <dbReference type="Proteomes" id="UP000271974"/>
    </source>
</evidence>
<dbReference type="Pfam" id="PF02330">
    <property type="entry name" value="MAM33"/>
    <property type="match status" value="1"/>
</dbReference>
<dbReference type="AlphaFoldDB" id="A0A3S1BDB1"/>
<dbReference type="PANTHER" id="PTHR10826:SF1">
    <property type="entry name" value="COMPLEMENT COMPONENT 1 Q SUBCOMPONENT-BINDING PROTEIN, MITOCHONDRIAL"/>
    <property type="match status" value="1"/>
</dbReference>
<reference evidence="2 3" key="1">
    <citation type="submission" date="2019-01" db="EMBL/GenBank/DDBJ databases">
        <title>A draft genome assembly of the solar-powered sea slug Elysia chlorotica.</title>
        <authorList>
            <person name="Cai H."/>
            <person name="Li Q."/>
            <person name="Fang X."/>
            <person name="Li J."/>
            <person name="Curtis N.E."/>
            <person name="Altenburger A."/>
            <person name="Shibata T."/>
            <person name="Feng M."/>
            <person name="Maeda T."/>
            <person name="Schwartz J.A."/>
            <person name="Shigenobu S."/>
            <person name="Lundholm N."/>
            <person name="Nishiyama T."/>
            <person name="Yang H."/>
            <person name="Hasebe M."/>
            <person name="Li S."/>
            <person name="Pierce S.K."/>
            <person name="Wang J."/>
        </authorList>
    </citation>
    <scope>NUCLEOTIDE SEQUENCE [LARGE SCALE GENOMIC DNA]</scope>
    <source>
        <strain evidence="2">EC2010</strain>
        <tissue evidence="2">Whole organism of an adult</tissue>
    </source>
</reference>
<dbReference type="Proteomes" id="UP000271974">
    <property type="component" value="Unassembled WGS sequence"/>
</dbReference>
<dbReference type="GO" id="GO:0042256">
    <property type="term" value="P:cytosolic ribosome assembly"/>
    <property type="evidence" value="ECO:0007669"/>
    <property type="project" value="TreeGrafter"/>
</dbReference>
<dbReference type="InterPro" id="IPR036561">
    <property type="entry name" value="MAM33_sf"/>
</dbReference>
<evidence type="ECO:0000313" key="2">
    <source>
        <dbReference type="EMBL" id="RUS80877.1"/>
    </source>
</evidence>
<dbReference type="STRING" id="188477.A0A3S1BDB1"/>
<proteinExistence type="inferred from homology"/>